<dbReference type="EMBL" id="KN275962">
    <property type="protein sequence ID" value="KGM91938.1"/>
    <property type="molecule type" value="Genomic_DNA"/>
</dbReference>
<evidence type="ECO:0000313" key="1">
    <source>
        <dbReference type="EMBL" id="KGM91938.1"/>
    </source>
</evidence>
<proteinExistence type="predicted"/>
<dbReference type="RefSeq" id="XP_010761134.1">
    <property type="nucleotide sequence ID" value="XM_010762832.1"/>
</dbReference>
<protein>
    <submittedName>
        <fullName evidence="1">Uncharacterized protein</fullName>
    </submittedName>
</protein>
<reference evidence="1 2" key="1">
    <citation type="journal article" date="2011" name="PLoS Genet.">
        <title>Comparative genomic analysis of human fungal pathogens causing paracoccidioidomycosis.</title>
        <authorList>
            <person name="Desjardins C.A."/>
            <person name="Champion M.D."/>
            <person name="Holder J.W."/>
            <person name="Muszewska A."/>
            <person name="Goldberg J."/>
            <person name="Bailao A.M."/>
            <person name="Brigido M.M."/>
            <person name="Ferreira M.E."/>
            <person name="Garcia A.M."/>
            <person name="Grynberg M."/>
            <person name="Gujja S."/>
            <person name="Heiman D.I."/>
            <person name="Henn M.R."/>
            <person name="Kodira C.D."/>
            <person name="Leon-Narvaez H."/>
            <person name="Longo L.V."/>
            <person name="Ma L.J."/>
            <person name="Malavazi I."/>
            <person name="Matsuo A.L."/>
            <person name="Morais F.V."/>
            <person name="Pereira M."/>
            <person name="Rodriguez-Brito S."/>
            <person name="Sakthikumar S."/>
            <person name="Salem-Izacc S.M."/>
            <person name="Sykes S.M."/>
            <person name="Teixeira M.M."/>
            <person name="Vallejo M.C."/>
            <person name="Walter M.E."/>
            <person name="Yandava C."/>
            <person name="Young S."/>
            <person name="Zeng Q."/>
            <person name="Zucker J."/>
            <person name="Felipe M.S."/>
            <person name="Goldman G.H."/>
            <person name="Haas B.J."/>
            <person name="McEwen J.G."/>
            <person name="Nino-Vega G."/>
            <person name="Puccia R."/>
            <person name="San-Blas G."/>
            <person name="Soares C.M."/>
            <person name="Birren B.W."/>
            <person name="Cuomo C.A."/>
        </authorList>
    </citation>
    <scope>NUCLEOTIDE SEQUENCE [LARGE SCALE GENOMIC DNA]</scope>
    <source>
        <strain evidence="1 2">Pb18</strain>
    </source>
</reference>
<sequence length="54" mass="6519">MPLHTFYSFLRFDTFKSLETRGMGKPYELFSIGCGRRIERSAREEWSQVRERES</sequence>
<evidence type="ECO:0000313" key="2">
    <source>
        <dbReference type="Proteomes" id="UP000001628"/>
    </source>
</evidence>
<organism evidence="1 2">
    <name type="scientific">Paracoccidioides brasiliensis (strain Pb18)</name>
    <dbReference type="NCBI Taxonomy" id="502780"/>
    <lineage>
        <taxon>Eukaryota</taxon>
        <taxon>Fungi</taxon>
        <taxon>Dikarya</taxon>
        <taxon>Ascomycota</taxon>
        <taxon>Pezizomycotina</taxon>
        <taxon>Eurotiomycetes</taxon>
        <taxon>Eurotiomycetidae</taxon>
        <taxon>Onygenales</taxon>
        <taxon>Ajellomycetaceae</taxon>
        <taxon>Paracoccidioides</taxon>
    </lineage>
</organism>
<keyword evidence="2" id="KW-1185">Reference proteome</keyword>
<dbReference type="KEGG" id="pbn:PADG_11913"/>
<name>A0A0A0HUC0_PARBD</name>
<dbReference type="Proteomes" id="UP000001628">
    <property type="component" value="Unassembled WGS sequence"/>
</dbReference>
<dbReference type="InParanoid" id="A0A0A0HUC0"/>
<dbReference type="VEuPathDB" id="FungiDB:PADG_11913"/>
<gene>
    <name evidence="1" type="ORF">PADG_11913</name>
</gene>
<dbReference type="GeneID" id="22587810"/>
<dbReference type="HOGENOM" id="CLU_3050940_0_0_1"/>
<dbReference type="AlphaFoldDB" id="A0A0A0HUC0"/>
<accession>A0A0A0HUC0</accession>